<keyword evidence="1 6" id="KW-0808">Transferase</keyword>
<dbReference type="Proteomes" id="UP000236161">
    <property type="component" value="Unassembled WGS sequence"/>
</dbReference>
<evidence type="ECO:0000256" key="1">
    <source>
        <dbReference type="ARBA" id="ARBA00022679"/>
    </source>
</evidence>
<dbReference type="STRING" id="1088818.A0A2I0AJL0"/>
<dbReference type="GO" id="GO:0048046">
    <property type="term" value="C:apoplast"/>
    <property type="evidence" value="ECO:0007669"/>
    <property type="project" value="UniProtKB-SubCell"/>
</dbReference>
<proteinExistence type="inferred from homology"/>
<evidence type="ECO:0000256" key="4">
    <source>
        <dbReference type="ARBA" id="ARBA00023295"/>
    </source>
</evidence>
<keyword evidence="3" id="KW-1015">Disulfide bond</keyword>
<dbReference type="EMBL" id="KZ451978">
    <property type="protein sequence ID" value="PKA55728.1"/>
    <property type="molecule type" value="Genomic_DNA"/>
</dbReference>
<accession>A0A2I0AJL0</accession>
<feature type="active site" description="Proton donor" evidence="5">
    <location>
        <position position="121"/>
    </location>
</feature>
<dbReference type="InterPro" id="IPR016455">
    <property type="entry name" value="XTH"/>
</dbReference>
<keyword evidence="6" id="KW-0134">Cell wall</keyword>
<dbReference type="InterPro" id="IPR000757">
    <property type="entry name" value="Beta-glucanase-like"/>
</dbReference>
<keyword evidence="10" id="KW-1185">Reference proteome</keyword>
<keyword evidence="6" id="KW-0961">Cell wall biogenesis/degradation</keyword>
<feature type="chain" id="PRO_5013984871" description="Xyloglucan endotransglucosylase/hydrolase" evidence="6">
    <location>
        <begin position="28"/>
        <end position="351"/>
    </location>
</feature>
<feature type="compositionally biased region" description="Basic residues" evidence="7">
    <location>
        <begin position="325"/>
        <end position="338"/>
    </location>
</feature>
<dbReference type="GO" id="GO:0071555">
    <property type="term" value="P:cell wall organization"/>
    <property type="evidence" value="ECO:0007669"/>
    <property type="project" value="UniProtKB-KW"/>
</dbReference>
<dbReference type="PROSITE" id="PS51762">
    <property type="entry name" value="GH16_2"/>
    <property type="match status" value="1"/>
</dbReference>
<evidence type="ECO:0000313" key="10">
    <source>
        <dbReference type="Proteomes" id="UP000236161"/>
    </source>
</evidence>
<organism evidence="9 10">
    <name type="scientific">Apostasia shenzhenica</name>
    <dbReference type="NCBI Taxonomy" id="1088818"/>
    <lineage>
        <taxon>Eukaryota</taxon>
        <taxon>Viridiplantae</taxon>
        <taxon>Streptophyta</taxon>
        <taxon>Embryophyta</taxon>
        <taxon>Tracheophyta</taxon>
        <taxon>Spermatophyta</taxon>
        <taxon>Magnoliopsida</taxon>
        <taxon>Liliopsida</taxon>
        <taxon>Asparagales</taxon>
        <taxon>Orchidaceae</taxon>
        <taxon>Apostasioideae</taxon>
        <taxon>Apostasia</taxon>
    </lineage>
</organism>
<dbReference type="InterPro" id="IPR044791">
    <property type="entry name" value="Beta-glucanase/XTH"/>
</dbReference>
<dbReference type="PIRSF" id="PIRSF005604">
    <property type="entry name" value="XET"/>
    <property type="match status" value="1"/>
</dbReference>
<feature type="signal peptide" evidence="6">
    <location>
        <begin position="1"/>
        <end position="27"/>
    </location>
</feature>
<keyword evidence="9" id="KW-0328">Glycosyltransferase</keyword>
<keyword evidence="2 6" id="KW-0378">Hydrolase</keyword>
<dbReference type="Pfam" id="PF00722">
    <property type="entry name" value="Glyco_hydro_16"/>
    <property type="match status" value="1"/>
</dbReference>
<dbReference type="InterPro" id="IPR013320">
    <property type="entry name" value="ConA-like_dom_sf"/>
</dbReference>
<dbReference type="OrthoDB" id="4781at2759"/>
<evidence type="ECO:0000256" key="2">
    <source>
        <dbReference type="ARBA" id="ARBA00022801"/>
    </source>
</evidence>
<comment type="PTM">
    <text evidence="6">Contains at least one intrachain disulfide bond essential for its enzymatic activity.</text>
</comment>
<dbReference type="GO" id="GO:0016762">
    <property type="term" value="F:xyloglucan:xyloglucosyl transferase activity"/>
    <property type="evidence" value="ECO:0007669"/>
    <property type="project" value="UniProtKB-EC"/>
</dbReference>
<comment type="subcellular location">
    <subcellularLocation>
        <location evidence="6">Secreted</location>
        <location evidence="6">Cell wall</location>
    </subcellularLocation>
    <subcellularLocation>
        <location evidence="6">Secreted</location>
        <location evidence="6">Extracellular space</location>
        <location evidence="6">Apoplast</location>
    </subcellularLocation>
</comment>
<dbReference type="SUPFAM" id="SSF49899">
    <property type="entry name" value="Concanavalin A-like lectins/glucanases"/>
    <property type="match status" value="1"/>
</dbReference>
<gene>
    <name evidence="9" type="primary">XTH30</name>
    <name evidence="9" type="ORF">AXF42_Ash012020</name>
</gene>
<comment type="similarity">
    <text evidence="6">Belongs to the glycosyl hydrolase 16 family.</text>
</comment>
<dbReference type="GO" id="GO:0010411">
    <property type="term" value="P:xyloglucan metabolic process"/>
    <property type="evidence" value="ECO:0007669"/>
    <property type="project" value="InterPro"/>
</dbReference>
<dbReference type="GO" id="GO:0004553">
    <property type="term" value="F:hydrolase activity, hydrolyzing O-glycosyl compounds"/>
    <property type="evidence" value="ECO:0007669"/>
    <property type="project" value="InterPro"/>
</dbReference>
<name>A0A2I0AJL0_9ASPA</name>
<evidence type="ECO:0000256" key="7">
    <source>
        <dbReference type="SAM" id="MobiDB-lite"/>
    </source>
</evidence>
<evidence type="ECO:0000256" key="5">
    <source>
        <dbReference type="PIRSR" id="PIRSR005604-1"/>
    </source>
</evidence>
<dbReference type="EC" id="2.4.1.207" evidence="6"/>
<dbReference type="AlphaFoldDB" id="A0A2I0AJL0"/>
<protein>
    <recommendedName>
        <fullName evidence="6">Xyloglucan endotransglucosylase/hydrolase</fullName>
        <ecNumber evidence="6">2.4.1.207</ecNumber>
    </recommendedName>
</protein>
<sequence length="351" mass="39353">MAAARREPPAAIAAVLILSAAAAGGSAAFNLKPIAFDRGYAPLFGEENIVRSAGGGTVKILLNRFTGSGFISSDLYYHGFFSASIKLPSDYTAGVVVAFYVSNGMSNGDIFEKNHDELDFEFLGNVRGKEWRIQTNVYGNGSTSRGREERYQLPFDPTVEAHRYSILWTNTTITFYIDDTPIRVVVRNTAMAGDFPSKPMSIYATIWDGSTWATGNGKYKVDYKYAPFAAEFSDLVLDGCRMDPIQHLPEQCREAEAETSAADRTAISQEKRRDMLRFRQRLMTYTCCYDEVRYPAGLPECEAADEADKERYWKSGDIKVQPKPAVRRRRRRRSSRARVRVDDNSKVKADA</sequence>
<dbReference type="PANTHER" id="PTHR31062">
    <property type="entry name" value="XYLOGLUCAN ENDOTRANSGLUCOSYLASE/HYDROLASE PROTEIN 8-RELATED"/>
    <property type="match status" value="1"/>
</dbReference>
<keyword evidence="6" id="KW-0052">Apoplast</keyword>
<feature type="region of interest" description="Disordered" evidence="7">
    <location>
        <begin position="321"/>
        <end position="351"/>
    </location>
</feature>
<evidence type="ECO:0000313" key="9">
    <source>
        <dbReference type="EMBL" id="PKA55728.1"/>
    </source>
</evidence>
<dbReference type="Gene3D" id="2.60.120.200">
    <property type="match status" value="1"/>
</dbReference>
<keyword evidence="4 6" id="KW-0326">Glycosidase</keyword>
<evidence type="ECO:0000256" key="3">
    <source>
        <dbReference type="ARBA" id="ARBA00023157"/>
    </source>
</evidence>
<evidence type="ECO:0000259" key="8">
    <source>
        <dbReference type="PROSITE" id="PS51762"/>
    </source>
</evidence>
<keyword evidence="6" id="KW-0964">Secreted</keyword>
<feature type="active site" description="Nucleophile" evidence="5">
    <location>
        <position position="117"/>
    </location>
</feature>
<reference evidence="9 10" key="1">
    <citation type="journal article" date="2017" name="Nature">
        <title>The Apostasia genome and the evolution of orchids.</title>
        <authorList>
            <person name="Zhang G.Q."/>
            <person name="Liu K.W."/>
            <person name="Li Z."/>
            <person name="Lohaus R."/>
            <person name="Hsiao Y.Y."/>
            <person name="Niu S.C."/>
            <person name="Wang J.Y."/>
            <person name="Lin Y.C."/>
            <person name="Xu Q."/>
            <person name="Chen L.J."/>
            <person name="Yoshida K."/>
            <person name="Fujiwara S."/>
            <person name="Wang Z.W."/>
            <person name="Zhang Y.Q."/>
            <person name="Mitsuda N."/>
            <person name="Wang M."/>
            <person name="Liu G.H."/>
            <person name="Pecoraro L."/>
            <person name="Huang H.X."/>
            <person name="Xiao X.J."/>
            <person name="Lin M."/>
            <person name="Wu X.Y."/>
            <person name="Wu W.L."/>
            <person name="Chen Y.Y."/>
            <person name="Chang S.B."/>
            <person name="Sakamoto S."/>
            <person name="Ohme-Takagi M."/>
            <person name="Yagi M."/>
            <person name="Zeng S.J."/>
            <person name="Shen C.Y."/>
            <person name="Yeh C.M."/>
            <person name="Luo Y.B."/>
            <person name="Tsai W.C."/>
            <person name="Van de Peer Y."/>
            <person name="Liu Z.J."/>
        </authorList>
    </citation>
    <scope>NUCLEOTIDE SEQUENCE [LARGE SCALE GENOMIC DNA]</scope>
    <source>
        <strain evidence="10">cv. Shenzhen</strain>
        <tissue evidence="9">Stem</tissue>
    </source>
</reference>
<feature type="domain" description="GH16" evidence="8">
    <location>
        <begin position="27"/>
        <end position="232"/>
    </location>
</feature>
<evidence type="ECO:0000256" key="6">
    <source>
        <dbReference type="RuleBase" id="RU361120"/>
    </source>
</evidence>
<feature type="compositionally biased region" description="Basic and acidic residues" evidence="7">
    <location>
        <begin position="339"/>
        <end position="351"/>
    </location>
</feature>
<dbReference type="GO" id="GO:0042546">
    <property type="term" value="P:cell wall biogenesis"/>
    <property type="evidence" value="ECO:0007669"/>
    <property type="project" value="InterPro"/>
</dbReference>
<comment type="function">
    <text evidence="6">Catalyzes xyloglucan endohydrolysis (XEH) and/or endotransglycosylation (XET). Cleaves and religates xyloglucan polymers, an essential constituent of the primary cell wall, and thereby participates in cell wall construction of growing tissues.</text>
</comment>
<keyword evidence="6" id="KW-0732">Signal</keyword>
<dbReference type="Pfam" id="PF06955">
    <property type="entry name" value="XET_C"/>
    <property type="match status" value="1"/>
</dbReference>
<dbReference type="InterPro" id="IPR010713">
    <property type="entry name" value="XET_C"/>
</dbReference>